<gene>
    <name evidence="1" type="ORF">DSO57_1023008</name>
</gene>
<dbReference type="EMBL" id="QTSX02004378">
    <property type="protein sequence ID" value="KAJ9065125.1"/>
    <property type="molecule type" value="Genomic_DNA"/>
</dbReference>
<name>A0ACC2SRY4_9FUNG</name>
<evidence type="ECO:0000313" key="1">
    <source>
        <dbReference type="EMBL" id="KAJ9065125.1"/>
    </source>
</evidence>
<comment type="caution">
    <text evidence="1">The sequence shown here is derived from an EMBL/GenBank/DDBJ whole genome shotgun (WGS) entry which is preliminary data.</text>
</comment>
<keyword evidence="2" id="KW-1185">Reference proteome</keyword>
<protein>
    <submittedName>
        <fullName evidence="1">Uncharacterized protein</fullName>
    </submittedName>
</protein>
<organism evidence="1 2">
    <name type="scientific">Entomophthora muscae</name>
    <dbReference type="NCBI Taxonomy" id="34485"/>
    <lineage>
        <taxon>Eukaryota</taxon>
        <taxon>Fungi</taxon>
        <taxon>Fungi incertae sedis</taxon>
        <taxon>Zoopagomycota</taxon>
        <taxon>Entomophthoromycotina</taxon>
        <taxon>Entomophthoromycetes</taxon>
        <taxon>Entomophthorales</taxon>
        <taxon>Entomophthoraceae</taxon>
        <taxon>Entomophthora</taxon>
    </lineage>
</organism>
<proteinExistence type="predicted"/>
<reference evidence="1" key="1">
    <citation type="submission" date="2022-04" db="EMBL/GenBank/DDBJ databases">
        <title>Genome of the entomopathogenic fungus Entomophthora muscae.</title>
        <authorList>
            <person name="Elya C."/>
            <person name="Lovett B.R."/>
            <person name="Lee E."/>
            <person name="Macias A.M."/>
            <person name="Hajek A.E."/>
            <person name="De Bivort B.L."/>
            <person name="Kasson M.T."/>
            <person name="De Fine Licht H.H."/>
            <person name="Stajich J.E."/>
        </authorList>
    </citation>
    <scope>NUCLEOTIDE SEQUENCE</scope>
    <source>
        <strain evidence="1">Berkeley</strain>
    </source>
</reference>
<sequence>MSQLPHIFYPSPGDKESYCLECRKFASSKSSQEEWEKVTRHLEMTNRGREFIGGEFARLLQDWYWPTEGLAPAEVQVYDGDACLVIVKVLEELSLMQANYKLLTNHSPLLENYNSSKPVPGYDPGHTLGTGNQKPHTYYSNKPLILSLYLTEQISMPYTEVTHKSDSVKKLSQLLRLVQVSTNLDILKSLKPELTTVLESFLAQFKELEIHKVTKITSLFYGERHNCTYIELAVHKLRVREILDSGAPGNIVSTRLVKKLKLAPDLN</sequence>
<accession>A0ACC2SRY4</accession>
<evidence type="ECO:0000313" key="2">
    <source>
        <dbReference type="Proteomes" id="UP001165960"/>
    </source>
</evidence>
<dbReference type="Proteomes" id="UP001165960">
    <property type="component" value="Unassembled WGS sequence"/>
</dbReference>